<dbReference type="SMART" id="SM00108">
    <property type="entry name" value="B_lectin"/>
    <property type="match status" value="2"/>
</dbReference>
<dbReference type="Gene3D" id="2.90.10.10">
    <property type="entry name" value="Bulb-type lectin domain"/>
    <property type="match status" value="3"/>
</dbReference>
<feature type="domain" description="Bulb-type lectin" evidence="2">
    <location>
        <begin position="44"/>
        <end position="167"/>
    </location>
</feature>
<evidence type="ECO:0000313" key="4">
    <source>
        <dbReference type="Proteomes" id="UP000319103"/>
    </source>
</evidence>
<name>A0A540W3N3_9ACTN</name>
<evidence type="ECO:0000259" key="2">
    <source>
        <dbReference type="PROSITE" id="PS50927"/>
    </source>
</evidence>
<dbReference type="PROSITE" id="PS50927">
    <property type="entry name" value="BULB_LECTIN"/>
    <property type="match status" value="2"/>
</dbReference>
<comment type="caution">
    <text evidence="3">The sequence shown here is derived from an EMBL/GenBank/DDBJ whole genome shotgun (WGS) entry which is preliminary data.</text>
</comment>
<dbReference type="AlphaFoldDB" id="A0A540W3N3"/>
<feature type="signal peptide" evidence="1">
    <location>
        <begin position="1"/>
        <end position="24"/>
    </location>
</feature>
<dbReference type="EMBL" id="VIGB01000003">
    <property type="protein sequence ID" value="TQF03640.1"/>
    <property type="molecule type" value="Genomic_DNA"/>
</dbReference>
<feature type="domain" description="Bulb-type lectin" evidence="2">
    <location>
        <begin position="176"/>
        <end position="285"/>
    </location>
</feature>
<protein>
    <recommendedName>
        <fullName evidence="2">Bulb-type lectin domain-containing protein</fullName>
    </recommendedName>
</protein>
<dbReference type="SUPFAM" id="SSF51110">
    <property type="entry name" value="alpha-D-mannose-specific plant lectins"/>
    <property type="match status" value="2"/>
</dbReference>
<evidence type="ECO:0000256" key="1">
    <source>
        <dbReference type="SAM" id="SignalP"/>
    </source>
</evidence>
<keyword evidence="4" id="KW-1185">Reference proteome</keyword>
<reference evidence="3 4" key="1">
    <citation type="submission" date="2019-06" db="EMBL/GenBank/DDBJ databases">
        <title>Description of Kitasatospora acidophila sp. nov. isolated from pine grove soil, and reclassification of Streptomyces novaecaesareae to Kitasatospora novaeceasareae comb. nov.</title>
        <authorList>
            <person name="Kim M.J."/>
        </authorList>
    </citation>
    <scope>NUCLEOTIDE SEQUENCE [LARGE SCALE GENOMIC DNA]</scope>
    <source>
        <strain evidence="3 4">MMS16-CNU292</strain>
    </source>
</reference>
<accession>A0A540W3N3</accession>
<organism evidence="3 4">
    <name type="scientific">Kitasatospora acidiphila</name>
    <dbReference type="NCBI Taxonomy" id="2567942"/>
    <lineage>
        <taxon>Bacteria</taxon>
        <taxon>Bacillati</taxon>
        <taxon>Actinomycetota</taxon>
        <taxon>Actinomycetes</taxon>
        <taxon>Kitasatosporales</taxon>
        <taxon>Streptomycetaceae</taxon>
        <taxon>Kitasatospora</taxon>
    </lineage>
</organism>
<feature type="chain" id="PRO_5039349682" description="Bulb-type lectin domain-containing protein" evidence="1">
    <location>
        <begin position="25"/>
        <end position="293"/>
    </location>
</feature>
<dbReference type="InterPro" id="IPR001480">
    <property type="entry name" value="Bulb-type_lectin_dom"/>
</dbReference>
<dbReference type="OrthoDB" id="3868655at2"/>
<evidence type="ECO:0000313" key="3">
    <source>
        <dbReference type="EMBL" id="TQF03640.1"/>
    </source>
</evidence>
<proteinExistence type="predicted"/>
<keyword evidence="1" id="KW-0732">Signal</keyword>
<dbReference type="Proteomes" id="UP000319103">
    <property type="component" value="Unassembled WGS sequence"/>
</dbReference>
<gene>
    <name evidence="3" type="ORF">E6W39_17155</name>
</gene>
<dbReference type="RefSeq" id="WP_141634260.1">
    <property type="nucleotide sequence ID" value="NZ_VIGB01000003.1"/>
</dbReference>
<sequence length="293" mass="30274">MRHTMLKRLGIGLLGAAAALGTVAAPGASAGTGPSTCPTKQPAPVRIATGAAFGSGQRLTSGDTALAMQPDGNLVQYLVRPDCQNGPVLWSSNTYGNAGAYAVMQSDGNFVIYRANGGPSTGGALWSSGTWGQAGATASFDGGALRVHNGTSVPWQNVSGYSPARDTSNNPLQQVGDRLLPGYPMGNGSWAESSSVWLVQQNDGNLVLYRKSDGTALWTANTWGHPGARTDISSSGTVEVVQNGSRVWSNPMTQPSTPGSYLKVQDDANVVLYRPGTSDAANALWSTGTWGKG</sequence>
<dbReference type="InterPro" id="IPR036426">
    <property type="entry name" value="Bulb-type_lectin_dom_sf"/>
</dbReference>